<dbReference type="GO" id="GO:0000155">
    <property type="term" value="F:phosphorelay sensor kinase activity"/>
    <property type="evidence" value="ECO:0007669"/>
    <property type="project" value="InterPro"/>
</dbReference>
<dbReference type="InterPro" id="IPR036890">
    <property type="entry name" value="HATPase_C_sf"/>
</dbReference>
<keyword evidence="11" id="KW-0067">ATP-binding</keyword>
<dbReference type="SMART" id="SM00387">
    <property type="entry name" value="HATPase_c"/>
    <property type="match status" value="1"/>
</dbReference>
<evidence type="ECO:0000256" key="9">
    <source>
        <dbReference type="ARBA" id="ARBA00022741"/>
    </source>
</evidence>
<evidence type="ECO:0000256" key="5">
    <source>
        <dbReference type="ARBA" id="ARBA00022519"/>
    </source>
</evidence>
<name>V4T9L3_9HYPH</name>
<evidence type="ECO:0000313" key="19">
    <source>
        <dbReference type="Proteomes" id="UP000017819"/>
    </source>
</evidence>
<dbReference type="GO" id="GO:0005886">
    <property type="term" value="C:plasma membrane"/>
    <property type="evidence" value="ECO:0007669"/>
    <property type="project" value="UniProtKB-SubCell"/>
</dbReference>
<keyword evidence="12 15" id="KW-1133">Transmembrane helix</keyword>
<evidence type="ECO:0000256" key="14">
    <source>
        <dbReference type="ARBA" id="ARBA00023136"/>
    </source>
</evidence>
<dbReference type="Pfam" id="PF00672">
    <property type="entry name" value="HAMP"/>
    <property type="match status" value="1"/>
</dbReference>
<dbReference type="AlphaFoldDB" id="V4T9L3"/>
<dbReference type="eggNOG" id="COG2205">
    <property type="taxonomic scope" value="Bacteria"/>
</dbReference>
<evidence type="ECO:0000256" key="15">
    <source>
        <dbReference type="SAM" id="Phobius"/>
    </source>
</evidence>
<feature type="domain" description="Histidine kinase" evidence="16">
    <location>
        <begin position="262"/>
        <end position="458"/>
    </location>
</feature>
<keyword evidence="6" id="KW-0597">Phosphoprotein</keyword>
<dbReference type="SMART" id="SM00388">
    <property type="entry name" value="HisKA"/>
    <property type="match status" value="1"/>
</dbReference>
<evidence type="ECO:0000256" key="12">
    <source>
        <dbReference type="ARBA" id="ARBA00022989"/>
    </source>
</evidence>
<evidence type="ECO:0000256" key="4">
    <source>
        <dbReference type="ARBA" id="ARBA00022475"/>
    </source>
</evidence>
<dbReference type="EC" id="2.7.13.3" evidence="3"/>
<reference evidence="18 19" key="1">
    <citation type="journal article" date="2014" name="Genome Announc.">
        <title>Draft Genome Sequence of Lutibaculum baratangense Strain AMV1T, Isolated from a Mud Volcano in Andamans, India.</title>
        <authorList>
            <person name="Singh A."/>
            <person name="Sreenivas A."/>
            <person name="Sathyanarayana Reddy G."/>
            <person name="Pinnaka A.K."/>
            <person name="Shivaji S."/>
        </authorList>
    </citation>
    <scope>NUCLEOTIDE SEQUENCE [LARGE SCALE GENOMIC DNA]</scope>
    <source>
        <strain evidence="18 19">AMV1</strain>
    </source>
</reference>
<dbReference type="PANTHER" id="PTHR44936">
    <property type="entry name" value="SENSOR PROTEIN CREC"/>
    <property type="match status" value="1"/>
</dbReference>
<dbReference type="InterPro" id="IPR005467">
    <property type="entry name" value="His_kinase_dom"/>
</dbReference>
<sequence length="458" mass="51021">MAVGADGASPAIRARRLWRRLGRALYDMMPKGLYARSLLIIIIPIVILQAVVAFVFMERHWQRVTARLSAAVTASIAGLIDVYETYPEEQGHDELVRIAREHFGLIVSFLPAEPLPPPGPKPFFSLLDRTLSEELTQQIGRPFWIDTVGRSRLVEIRIELDDAVMRVFARRSLASVSNSHIFILWMVGASLILLGVAVVFLRNQLKPIVRLAEAADRFGKGRDVDDFRPGGAREVRQAAHAFLQMKHRIERQIEQRTTMLAGVSHDLRTILTRFKLELSFFPDVPEAEELRRDVEEMQQMLEDYMAFARGDGGEQPEEVDVQALLESLRAIAERTGDRATVRYTGAATATLKPNAMKRCLGNLVANASRHGSEIAITGIRGASWLTFVVEDDGPGVPPELREDVFRPFYRVENSRNRKSGGTGLGLSIARDVARSHGGEITLGESEMGGLKVTVRIPV</sequence>
<dbReference type="Gene3D" id="3.30.565.10">
    <property type="entry name" value="Histidine kinase-like ATPase, C-terminal domain"/>
    <property type="match status" value="1"/>
</dbReference>
<dbReference type="Pfam" id="PF00512">
    <property type="entry name" value="HisKA"/>
    <property type="match status" value="1"/>
</dbReference>
<dbReference type="Gene3D" id="1.10.287.130">
    <property type="match status" value="1"/>
</dbReference>
<dbReference type="PATRIC" id="fig|631454.5.peg.3236"/>
<dbReference type="SMART" id="SM00304">
    <property type="entry name" value="HAMP"/>
    <property type="match status" value="1"/>
</dbReference>
<dbReference type="STRING" id="631454.N177_3276"/>
<accession>V4T9L3</accession>
<evidence type="ECO:0000256" key="1">
    <source>
        <dbReference type="ARBA" id="ARBA00000085"/>
    </source>
</evidence>
<dbReference type="InterPro" id="IPR004358">
    <property type="entry name" value="Sig_transdc_His_kin-like_C"/>
</dbReference>
<dbReference type="CDD" id="cd00082">
    <property type="entry name" value="HisKA"/>
    <property type="match status" value="1"/>
</dbReference>
<keyword evidence="14 15" id="KW-0472">Membrane</keyword>
<dbReference type="SUPFAM" id="SSF55874">
    <property type="entry name" value="ATPase domain of HSP90 chaperone/DNA topoisomerase II/histidine kinase"/>
    <property type="match status" value="1"/>
</dbReference>
<evidence type="ECO:0000256" key="8">
    <source>
        <dbReference type="ARBA" id="ARBA00022692"/>
    </source>
</evidence>
<dbReference type="OrthoDB" id="9804645at2"/>
<keyword evidence="10" id="KW-0418">Kinase</keyword>
<keyword evidence="4" id="KW-1003">Cell membrane</keyword>
<dbReference type="PROSITE" id="PS50109">
    <property type="entry name" value="HIS_KIN"/>
    <property type="match status" value="1"/>
</dbReference>
<feature type="domain" description="HAMP" evidence="17">
    <location>
        <begin position="202"/>
        <end position="254"/>
    </location>
</feature>
<evidence type="ECO:0000256" key="3">
    <source>
        <dbReference type="ARBA" id="ARBA00012438"/>
    </source>
</evidence>
<evidence type="ECO:0000256" key="2">
    <source>
        <dbReference type="ARBA" id="ARBA00004429"/>
    </source>
</evidence>
<proteinExistence type="predicted"/>
<evidence type="ECO:0000259" key="16">
    <source>
        <dbReference type="PROSITE" id="PS50109"/>
    </source>
</evidence>
<evidence type="ECO:0000259" key="17">
    <source>
        <dbReference type="PROSITE" id="PS50885"/>
    </source>
</evidence>
<dbReference type="InterPro" id="IPR050980">
    <property type="entry name" value="2C_sensor_his_kinase"/>
</dbReference>
<keyword evidence="5" id="KW-0997">Cell inner membrane</keyword>
<organism evidence="18 19">
    <name type="scientific">Lutibaculum baratangense AMV1</name>
    <dbReference type="NCBI Taxonomy" id="631454"/>
    <lineage>
        <taxon>Bacteria</taxon>
        <taxon>Pseudomonadati</taxon>
        <taxon>Pseudomonadota</taxon>
        <taxon>Alphaproteobacteria</taxon>
        <taxon>Hyphomicrobiales</taxon>
        <taxon>Tepidamorphaceae</taxon>
        <taxon>Lutibaculum</taxon>
    </lineage>
</organism>
<dbReference type="RefSeq" id="WP_023433395.1">
    <property type="nucleotide sequence ID" value="NZ_AWXZ01000039.1"/>
</dbReference>
<comment type="caution">
    <text evidence="18">The sequence shown here is derived from an EMBL/GenBank/DDBJ whole genome shotgun (WGS) entry which is preliminary data.</text>
</comment>
<comment type="catalytic activity">
    <reaction evidence="1">
        <text>ATP + protein L-histidine = ADP + protein N-phospho-L-histidine.</text>
        <dbReference type="EC" id="2.7.13.3"/>
    </reaction>
</comment>
<dbReference type="PROSITE" id="PS50885">
    <property type="entry name" value="HAMP"/>
    <property type="match status" value="1"/>
</dbReference>
<evidence type="ECO:0000256" key="10">
    <source>
        <dbReference type="ARBA" id="ARBA00022777"/>
    </source>
</evidence>
<dbReference type="InterPro" id="IPR003661">
    <property type="entry name" value="HisK_dim/P_dom"/>
</dbReference>
<dbReference type="Proteomes" id="UP000017819">
    <property type="component" value="Unassembled WGS sequence"/>
</dbReference>
<evidence type="ECO:0000256" key="7">
    <source>
        <dbReference type="ARBA" id="ARBA00022679"/>
    </source>
</evidence>
<evidence type="ECO:0000256" key="11">
    <source>
        <dbReference type="ARBA" id="ARBA00022840"/>
    </source>
</evidence>
<dbReference type="EMBL" id="AWXZ01000039">
    <property type="protein sequence ID" value="ESR23208.1"/>
    <property type="molecule type" value="Genomic_DNA"/>
</dbReference>
<protein>
    <recommendedName>
        <fullName evidence="3">histidine kinase</fullName>
        <ecNumber evidence="3">2.7.13.3</ecNumber>
    </recommendedName>
</protein>
<dbReference type="InterPro" id="IPR003594">
    <property type="entry name" value="HATPase_dom"/>
</dbReference>
<dbReference type="SUPFAM" id="SSF47384">
    <property type="entry name" value="Homodimeric domain of signal transducing histidine kinase"/>
    <property type="match status" value="1"/>
</dbReference>
<feature type="transmembrane region" description="Helical" evidence="15">
    <location>
        <begin position="33"/>
        <end position="57"/>
    </location>
</feature>
<keyword evidence="9" id="KW-0547">Nucleotide-binding</keyword>
<keyword evidence="19" id="KW-1185">Reference proteome</keyword>
<keyword evidence="8 15" id="KW-0812">Transmembrane</keyword>
<feature type="transmembrane region" description="Helical" evidence="15">
    <location>
        <begin position="181"/>
        <end position="201"/>
    </location>
</feature>
<dbReference type="InterPro" id="IPR036097">
    <property type="entry name" value="HisK_dim/P_sf"/>
</dbReference>
<dbReference type="PANTHER" id="PTHR44936:SF5">
    <property type="entry name" value="SENSOR HISTIDINE KINASE ENVZ"/>
    <property type="match status" value="1"/>
</dbReference>
<keyword evidence="13" id="KW-0902">Two-component regulatory system</keyword>
<dbReference type="PRINTS" id="PR00344">
    <property type="entry name" value="BCTRLSENSOR"/>
</dbReference>
<dbReference type="GO" id="GO:0005524">
    <property type="term" value="F:ATP binding"/>
    <property type="evidence" value="ECO:0007669"/>
    <property type="project" value="UniProtKB-KW"/>
</dbReference>
<evidence type="ECO:0000256" key="13">
    <source>
        <dbReference type="ARBA" id="ARBA00023012"/>
    </source>
</evidence>
<evidence type="ECO:0000256" key="6">
    <source>
        <dbReference type="ARBA" id="ARBA00022553"/>
    </source>
</evidence>
<evidence type="ECO:0000313" key="18">
    <source>
        <dbReference type="EMBL" id="ESR23208.1"/>
    </source>
</evidence>
<dbReference type="InterPro" id="IPR003660">
    <property type="entry name" value="HAMP_dom"/>
</dbReference>
<gene>
    <name evidence="18" type="ORF">N177_3276</name>
</gene>
<dbReference type="Pfam" id="PF02518">
    <property type="entry name" value="HATPase_c"/>
    <property type="match status" value="1"/>
</dbReference>
<comment type="subcellular location">
    <subcellularLocation>
        <location evidence="2">Cell inner membrane</location>
        <topology evidence="2">Multi-pass membrane protein</topology>
    </subcellularLocation>
</comment>
<keyword evidence="7 18" id="KW-0808">Transferase</keyword>